<dbReference type="InterPro" id="IPR016032">
    <property type="entry name" value="Sig_transdc_resp-reg_C-effctor"/>
</dbReference>
<dbReference type="SMART" id="SM01043">
    <property type="entry name" value="BTAD"/>
    <property type="match status" value="1"/>
</dbReference>
<evidence type="ECO:0000313" key="5">
    <source>
        <dbReference type="Proteomes" id="UP001363010"/>
    </source>
</evidence>
<proteinExistence type="predicted"/>
<dbReference type="Gene3D" id="1.10.10.10">
    <property type="entry name" value="Winged helix-like DNA-binding domain superfamily/Winged helix DNA-binding domain"/>
    <property type="match status" value="1"/>
</dbReference>
<dbReference type="SUPFAM" id="SSF48452">
    <property type="entry name" value="TPR-like"/>
    <property type="match status" value="1"/>
</dbReference>
<comment type="caution">
    <text evidence="4">The sequence shown here is derived from an EMBL/GenBank/DDBJ whole genome shotgun (WGS) entry which is preliminary data.</text>
</comment>
<dbReference type="PANTHER" id="PTHR16305:SF35">
    <property type="entry name" value="TRANSCRIPTIONAL ACTIVATOR DOMAIN"/>
    <property type="match status" value="1"/>
</dbReference>
<protein>
    <submittedName>
        <fullName evidence="4">AAA family ATPase</fullName>
    </submittedName>
</protein>
<dbReference type="Proteomes" id="UP001363010">
    <property type="component" value="Unassembled WGS sequence"/>
</dbReference>
<keyword evidence="5" id="KW-1185">Reference proteome</keyword>
<evidence type="ECO:0000256" key="1">
    <source>
        <dbReference type="ARBA" id="ARBA00022741"/>
    </source>
</evidence>
<dbReference type="InterPro" id="IPR036388">
    <property type="entry name" value="WH-like_DNA-bd_sf"/>
</dbReference>
<dbReference type="RefSeq" id="WP_340367942.1">
    <property type="nucleotide sequence ID" value="NZ_JBBKZV010000044.1"/>
</dbReference>
<dbReference type="EMBL" id="JBBKZV010000044">
    <property type="protein sequence ID" value="MEJ8826908.1"/>
    <property type="molecule type" value="Genomic_DNA"/>
</dbReference>
<dbReference type="Pfam" id="PF13191">
    <property type="entry name" value="AAA_16"/>
    <property type="match status" value="1"/>
</dbReference>
<dbReference type="InterPro" id="IPR011990">
    <property type="entry name" value="TPR-like_helical_dom_sf"/>
</dbReference>
<name>A0ABU8WBN6_9BURK</name>
<organism evidence="4 5">
    <name type="scientific">Variovorax humicola</name>
    <dbReference type="NCBI Taxonomy" id="1769758"/>
    <lineage>
        <taxon>Bacteria</taxon>
        <taxon>Pseudomonadati</taxon>
        <taxon>Pseudomonadota</taxon>
        <taxon>Betaproteobacteria</taxon>
        <taxon>Burkholderiales</taxon>
        <taxon>Comamonadaceae</taxon>
        <taxon>Variovorax</taxon>
    </lineage>
</organism>
<gene>
    <name evidence="4" type="ORF">WKW80_33745</name>
</gene>
<evidence type="ECO:0000313" key="4">
    <source>
        <dbReference type="EMBL" id="MEJ8826908.1"/>
    </source>
</evidence>
<feature type="domain" description="Bacterial transcriptional activator" evidence="3">
    <location>
        <begin position="98"/>
        <end position="239"/>
    </location>
</feature>
<dbReference type="PANTHER" id="PTHR16305">
    <property type="entry name" value="TESTICULAR SOLUBLE ADENYLYL CYCLASE"/>
    <property type="match status" value="1"/>
</dbReference>
<dbReference type="SUPFAM" id="SSF46894">
    <property type="entry name" value="C-terminal effector domain of the bipartite response regulators"/>
    <property type="match status" value="1"/>
</dbReference>
<accession>A0ABU8WBN6</accession>
<evidence type="ECO:0000259" key="3">
    <source>
        <dbReference type="SMART" id="SM01043"/>
    </source>
</evidence>
<dbReference type="SUPFAM" id="SSF52540">
    <property type="entry name" value="P-loop containing nucleoside triphosphate hydrolases"/>
    <property type="match status" value="1"/>
</dbReference>
<dbReference type="InterPro" id="IPR005158">
    <property type="entry name" value="BTAD"/>
</dbReference>
<reference evidence="4 5" key="1">
    <citation type="submission" date="2024-03" db="EMBL/GenBank/DDBJ databases">
        <title>Novel species of the genus Variovorax.</title>
        <authorList>
            <person name="Liu Q."/>
            <person name="Xin Y.-H."/>
        </authorList>
    </citation>
    <scope>NUCLEOTIDE SEQUENCE [LARGE SCALE GENOMIC DNA]</scope>
    <source>
        <strain evidence="4 5">KACC 18501</strain>
    </source>
</reference>
<sequence length="979" mass="106571">MAGLEFQFLGDFAVHRDGREQPLPPSRKTRALLAYLCLQPRRFRREQLSSLLWDVPDDPLGSLRWSLSKLRRLVDEPGCERLVADRTTVAIDATGVVVDVLELRALVENGLASAETPMLERAALRCRGSFLEGLEFSSFHDFHGWCMAEREHAICDRAAILSELVDRLGDVPSRALPYARALVGLFPYEEAHRSMLIRLLNAAHQASEAEEQYQLGLRMLKEAGVESSGALLAARHKPRIDAPLLRAPAPGPDFSAVAVDRRLVGREAEMAQMAQALREVEQAPRAAIVMLVGAPGIGKSRVLEATLALVRESRAFVLQAAAFESDVIRPFSFWIDALRVHGAADAVFRGAATNDRDGLFERLSQLVARESAQRPVVLLLDDAQWCDESSAAALLYIARMNRGCAVLGVLAVRDAELRDSVPLQQVRRGLVRDGLLREIALGPLPDADLARLIELQVPGADGPRLSADGSGNPLLALELARAELAGGAAGPLDELVRDRLALHGATGVEVLRWAAVLSPHIDLGMLVKVSGIDATEVAAALDLAERNAMLRSGEHGLRFAHDLIARAIYTDISPLRRQVMHRRIAEHLERDTAQDLARAADLAHHATQSADPALAARALVAAGRLSLRFFANDEAAAIARRGLQLAGSLREAERVCVEIELHDILLAARPLDPAAADEYTRLAERALEHGELAHARLGYHMAATVRWAMGHWSAAREQTLQAVRAVRGGGDKAQIVGMAETAKCLAMIERDVPQADAMLAEASKLAARNGFSHHAIAAGLGMLRFHGNRLDEAVELFDGARTMCKSAGDRIAEYQANEYLVMLHLQRGCLDDARARSGDLLALGDKLREGSEEPFARAMAGLCDYAIDDDARRLDAALADLRVADAKHRLAYVLTRAALLDCERGRAATAKRRAAEALGYAQLLERPTEMLLANAVLSHDCAARGDRHGADDYSREARRLAGHGAALWTREIVARLEAR</sequence>
<keyword evidence="1" id="KW-0547">Nucleotide-binding</keyword>
<evidence type="ECO:0000256" key="2">
    <source>
        <dbReference type="ARBA" id="ARBA00022840"/>
    </source>
</evidence>
<keyword evidence="2" id="KW-0067">ATP-binding</keyword>
<dbReference type="Gene3D" id="3.40.50.300">
    <property type="entry name" value="P-loop containing nucleotide triphosphate hydrolases"/>
    <property type="match status" value="1"/>
</dbReference>
<dbReference type="InterPro" id="IPR027417">
    <property type="entry name" value="P-loop_NTPase"/>
</dbReference>
<dbReference type="InterPro" id="IPR041664">
    <property type="entry name" value="AAA_16"/>
</dbReference>